<dbReference type="Gene3D" id="2.60.120.200">
    <property type="match status" value="1"/>
</dbReference>
<dbReference type="AlphaFoldDB" id="A0A413H469"/>
<accession>A0A413H469</accession>
<dbReference type="Pfam" id="PF14099">
    <property type="entry name" value="Polysacc_lyase"/>
    <property type="match status" value="1"/>
</dbReference>
<keyword evidence="2" id="KW-0456">Lyase</keyword>
<dbReference type="InterPro" id="IPR025975">
    <property type="entry name" value="Polysacc_lyase"/>
</dbReference>
<dbReference type="EMBL" id="QSCF01000018">
    <property type="protein sequence ID" value="RGX78185.1"/>
    <property type="molecule type" value="Genomic_DNA"/>
</dbReference>
<dbReference type="RefSeq" id="WP_117987631.1">
    <property type="nucleotide sequence ID" value="NZ_CABMFG010000018.1"/>
</dbReference>
<dbReference type="OrthoDB" id="749665at2"/>
<dbReference type="Gene3D" id="3.10.540.20">
    <property type="match status" value="1"/>
</dbReference>
<keyword evidence="1" id="KW-0732">Signal</keyword>
<name>A0A413H469_9BACE</name>
<reference evidence="2 3" key="1">
    <citation type="submission" date="2018-08" db="EMBL/GenBank/DDBJ databases">
        <title>A genome reference for cultivated species of the human gut microbiota.</title>
        <authorList>
            <person name="Zou Y."/>
            <person name="Xue W."/>
            <person name="Luo G."/>
        </authorList>
    </citation>
    <scope>NUCLEOTIDE SEQUENCE [LARGE SCALE GENOMIC DNA]</scope>
    <source>
        <strain evidence="2 3">OF03-9BH</strain>
    </source>
</reference>
<evidence type="ECO:0000313" key="2">
    <source>
        <dbReference type="EMBL" id="RGX78185.1"/>
    </source>
</evidence>
<dbReference type="Proteomes" id="UP000286075">
    <property type="component" value="Unassembled WGS sequence"/>
</dbReference>
<protein>
    <submittedName>
        <fullName evidence="2">Heparitin sulfate lyase</fullName>
    </submittedName>
</protein>
<evidence type="ECO:0000256" key="1">
    <source>
        <dbReference type="SAM" id="SignalP"/>
    </source>
</evidence>
<gene>
    <name evidence="2" type="ORF">DXA68_12360</name>
</gene>
<dbReference type="GO" id="GO:0016829">
    <property type="term" value="F:lyase activity"/>
    <property type="evidence" value="ECO:0007669"/>
    <property type="project" value="UniProtKB-KW"/>
</dbReference>
<evidence type="ECO:0000313" key="3">
    <source>
        <dbReference type="Proteomes" id="UP000286075"/>
    </source>
</evidence>
<feature type="signal peptide" evidence="1">
    <location>
        <begin position="1"/>
        <end position="22"/>
    </location>
</feature>
<feature type="chain" id="PRO_5019072991" evidence="1">
    <location>
        <begin position="23"/>
        <end position="399"/>
    </location>
</feature>
<sequence>MRTIALITLCLLPLTAVSPVRAQSDNLTPLKERVNVQADSARANQIIDDRWVAVGTNKPHTIQLDYSRPFGNKPSYRFELKQEDNTLEGYAKGETKGRAELCYCYAVANDFRNYPANEYSNAQKMKTVYHYGKGSCPQGSSMSYTFSVYIPRALDKDVSTIFAQWHGMPSRTLVSDPNGKVMKLSVEEFLELEKKMIFKKNTAHDKIARINAKGDTVYKAGNPNGWLIEQGGYPPLAFGFSQGYFYIKANSDRKWLTDKTDRCNANPDKAEIMRPVTSTYKASTIAYKMPFGSFPKECWVTFRVDIDWTLYGKERETILRPGLLDVTMSYQQDGKELKKHIVNKEEILIGRNDEEGYYFKFGIYRVGNSTIPVSYNLAGYEEHEKKLRKIGNSVCAFIE</sequence>
<proteinExistence type="predicted"/>
<organism evidence="2 3">
    <name type="scientific">Bacteroides stercorirosoris</name>
    <dbReference type="NCBI Taxonomy" id="871324"/>
    <lineage>
        <taxon>Bacteria</taxon>
        <taxon>Pseudomonadati</taxon>
        <taxon>Bacteroidota</taxon>
        <taxon>Bacteroidia</taxon>
        <taxon>Bacteroidales</taxon>
        <taxon>Bacteroidaceae</taxon>
        <taxon>Bacteroides</taxon>
    </lineage>
</organism>
<comment type="caution">
    <text evidence="2">The sequence shown here is derived from an EMBL/GenBank/DDBJ whole genome shotgun (WGS) entry which is preliminary data.</text>
</comment>